<name>A0A0C9Z9D3_9AGAM</name>
<reference evidence="1 2" key="1">
    <citation type="submission" date="2014-04" db="EMBL/GenBank/DDBJ databases">
        <authorList>
            <consortium name="DOE Joint Genome Institute"/>
            <person name="Kuo A."/>
            <person name="Kohler A."/>
            <person name="Costa M.D."/>
            <person name="Nagy L.G."/>
            <person name="Floudas D."/>
            <person name="Copeland A."/>
            <person name="Barry K.W."/>
            <person name="Cichocki N."/>
            <person name="Veneault-Fourrey C."/>
            <person name="LaButti K."/>
            <person name="Lindquist E.A."/>
            <person name="Lipzen A."/>
            <person name="Lundell T."/>
            <person name="Morin E."/>
            <person name="Murat C."/>
            <person name="Sun H."/>
            <person name="Tunlid A."/>
            <person name="Henrissat B."/>
            <person name="Grigoriev I.V."/>
            <person name="Hibbett D.S."/>
            <person name="Martin F."/>
            <person name="Nordberg H.P."/>
            <person name="Cantor M.N."/>
            <person name="Hua S.X."/>
        </authorList>
    </citation>
    <scope>NUCLEOTIDE SEQUENCE [LARGE SCALE GENOMIC DNA]</scope>
    <source>
        <strain evidence="1 2">441</strain>
    </source>
</reference>
<proteinExistence type="predicted"/>
<dbReference type="Proteomes" id="UP000054018">
    <property type="component" value="Unassembled WGS sequence"/>
</dbReference>
<dbReference type="EMBL" id="KN833705">
    <property type="protein sequence ID" value="KIK25901.1"/>
    <property type="molecule type" value="Genomic_DNA"/>
</dbReference>
<dbReference type="HOGENOM" id="CLU_1103154_0_0_1"/>
<dbReference type="AlphaFoldDB" id="A0A0C9Z9D3"/>
<evidence type="ECO:0000313" key="2">
    <source>
        <dbReference type="Proteomes" id="UP000054018"/>
    </source>
</evidence>
<reference evidence="2" key="2">
    <citation type="submission" date="2015-01" db="EMBL/GenBank/DDBJ databases">
        <title>Evolutionary Origins and Diversification of the Mycorrhizal Mutualists.</title>
        <authorList>
            <consortium name="DOE Joint Genome Institute"/>
            <consortium name="Mycorrhizal Genomics Consortium"/>
            <person name="Kohler A."/>
            <person name="Kuo A."/>
            <person name="Nagy L.G."/>
            <person name="Floudas D."/>
            <person name="Copeland A."/>
            <person name="Barry K.W."/>
            <person name="Cichocki N."/>
            <person name="Veneault-Fourrey C."/>
            <person name="LaButti K."/>
            <person name="Lindquist E.A."/>
            <person name="Lipzen A."/>
            <person name="Lundell T."/>
            <person name="Morin E."/>
            <person name="Murat C."/>
            <person name="Riley R."/>
            <person name="Ohm R."/>
            <person name="Sun H."/>
            <person name="Tunlid A."/>
            <person name="Henrissat B."/>
            <person name="Grigoriev I.V."/>
            <person name="Hibbett D.S."/>
            <person name="Martin F."/>
        </authorList>
    </citation>
    <scope>NUCLEOTIDE SEQUENCE [LARGE SCALE GENOMIC DNA]</scope>
    <source>
        <strain evidence="2">441</strain>
    </source>
</reference>
<evidence type="ECO:0000313" key="1">
    <source>
        <dbReference type="EMBL" id="KIK25901.1"/>
    </source>
</evidence>
<organism evidence="1 2">
    <name type="scientific">Pisolithus microcarpus 441</name>
    <dbReference type="NCBI Taxonomy" id="765257"/>
    <lineage>
        <taxon>Eukaryota</taxon>
        <taxon>Fungi</taxon>
        <taxon>Dikarya</taxon>
        <taxon>Basidiomycota</taxon>
        <taxon>Agaricomycotina</taxon>
        <taxon>Agaricomycetes</taxon>
        <taxon>Agaricomycetidae</taxon>
        <taxon>Boletales</taxon>
        <taxon>Sclerodermatineae</taxon>
        <taxon>Pisolithaceae</taxon>
        <taxon>Pisolithus</taxon>
    </lineage>
</organism>
<keyword evidence="2" id="KW-1185">Reference proteome</keyword>
<gene>
    <name evidence="1" type="ORF">PISMIDRAFT_9384</name>
</gene>
<sequence length="252" mass="28593">MSFGFPHAGPEMWSAEDLHHDVDRMDRAVDCIPSRLCGCARFNLVPYQVKVNHERGYLIRPSYLVDSDHSSGLWRMRMAARDVSLVKRINEELGSLRYAMHGIQLRMSLASGPHSSFTGYPPVNDADKLLPPSFSRYDSRGTVTLRSAAQSYDNGQKHPVIETTRRHAYWTQLTFPVRPPSDDAAVIYWNARDQVVGIRYGYVTRLQEEPPELGGIADTPSSTLLCYFRLGIYMQELPASYAPPEEQKRLVC</sequence>
<protein>
    <submittedName>
        <fullName evidence="1">Uncharacterized protein</fullName>
    </submittedName>
</protein>
<accession>A0A0C9Z9D3</accession>